<evidence type="ECO:0000313" key="5">
    <source>
        <dbReference type="Proteomes" id="UP000267029"/>
    </source>
</evidence>
<gene>
    <name evidence="4" type="ORF">MCOS_LOCUS5203</name>
</gene>
<evidence type="ECO:0000313" key="4">
    <source>
        <dbReference type="EMBL" id="VDD79200.1"/>
    </source>
</evidence>
<proteinExistence type="predicted"/>
<keyword evidence="2" id="KW-0732">Signal</keyword>
<dbReference type="Gene3D" id="1.10.238.10">
    <property type="entry name" value="EF-hand"/>
    <property type="match status" value="1"/>
</dbReference>
<dbReference type="PANTHER" id="PTHR23048:SF0">
    <property type="entry name" value="CALMODULIN LIKE 3"/>
    <property type="match status" value="1"/>
</dbReference>
<name>A0A0R3UE24_MESCO</name>
<sequence>MGCSAVFTIIANFLTLCRTIPVSKLPQVMRRAGFAPTNEELDKVLKGYVIYAHYIFSNLYKRCQDEENITEYKVDLKITQDLHHAFQLFDKSGEGFFTTESLRELLREGENETLTNEDIDALCRHADTDGDGKVYFSGK</sequence>
<dbReference type="GO" id="GO:0005509">
    <property type="term" value="F:calcium ion binding"/>
    <property type="evidence" value="ECO:0007669"/>
    <property type="project" value="InterPro"/>
</dbReference>
<evidence type="ECO:0000256" key="2">
    <source>
        <dbReference type="SAM" id="SignalP"/>
    </source>
</evidence>
<dbReference type="InterPro" id="IPR002048">
    <property type="entry name" value="EF_hand_dom"/>
</dbReference>
<dbReference type="InterPro" id="IPR050230">
    <property type="entry name" value="CALM/Myosin/TropC-like"/>
</dbReference>
<feature type="domain" description="EF-hand" evidence="3">
    <location>
        <begin position="77"/>
        <end position="112"/>
    </location>
</feature>
<accession>A0A0R3UE24</accession>
<dbReference type="STRING" id="53468.A0A0R3UE24"/>
<dbReference type="PANTHER" id="PTHR23048">
    <property type="entry name" value="MYOSIN LIGHT CHAIN 1, 3"/>
    <property type="match status" value="1"/>
</dbReference>
<dbReference type="EMBL" id="UXSR01005184">
    <property type="protein sequence ID" value="VDD79200.1"/>
    <property type="molecule type" value="Genomic_DNA"/>
</dbReference>
<feature type="chain" id="PRO_5030017502" description="EF-hand domain-containing protein" evidence="2">
    <location>
        <begin position="20"/>
        <end position="139"/>
    </location>
</feature>
<organism evidence="4 5">
    <name type="scientific">Mesocestoides corti</name>
    <name type="common">Flatworm</name>
    <dbReference type="NCBI Taxonomy" id="53468"/>
    <lineage>
        <taxon>Eukaryota</taxon>
        <taxon>Metazoa</taxon>
        <taxon>Spiralia</taxon>
        <taxon>Lophotrochozoa</taxon>
        <taxon>Platyhelminthes</taxon>
        <taxon>Cestoda</taxon>
        <taxon>Eucestoda</taxon>
        <taxon>Cyclophyllidea</taxon>
        <taxon>Mesocestoididae</taxon>
        <taxon>Mesocestoides</taxon>
    </lineage>
</organism>
<dbReference type="GO" id="GO:0016460">
    <property type="term" value="C:myosin II complex"/>
    <property type="evidence" value="ECO:0007669"/>
    <property type="project" value="TreeGrafter"/>
</dbReference>
<dbReference type="SUPFAM" id="SSF47473">
    <property type="entry name" value="EF-hand"/>
    <property type="match status" value="1"/>
</dbReference>
<dbReference type="Proteomes" id="UP000267029">
    <property type="component" value="Unassembled WGS sequence"/>
</dbReference>
<dbReference type="OrthoDB" id="26525at2759"/>
<dbReference type="Pfam" id="PF13499">
    <property type="entry name" value="EF-hand_7"/>
    <property type="match status" value="1"/>
</dbReference>
<keyword evidence="5" id="KW-1185">Reference proteome</keyword>
<dbReference type="AlphaFoldDB" id="A0A0R3UE24"/>
<reference evidence="4 5" key="1">
    <citation type="submission" date="2018-10" db="EMBL/GenBank/DDBJ databases">
        <authorList>
            <consortium name="Pathogen Informatics"/>
        </authorList>
    </citation>
    <scope>NUCLEOTIDE SEQUENCE [LARGE SCALE GENOMIC DNA]</scope>
</reference>
<dbReference type="FunFam" id="1.10.238.10:FF:000003">
    <property type="entry name" value="Calmodulin A"/>
    <property type="match status" value="1"/>
</dbReference>
<feature type="signal peptide" evidence="2">
    <location>
        <begin position="1"/>
        <end position="19"/>
    </location>
</feature>
<dbReference type="InterPro" id="IPR011992">
    <property type="entry name" value="EF-hand-dom_pair"/>
</dbReference>
<protein>
    <recommendedName>
        <fullName evidence="3">EF-hand domain-containing protein</fullName>
    </recommendedName>
</protein>
<keyword evidence="1" id="KW-0677">Repeat</keyword>
<evidence type="ECO:0000259" key="3">
    <source>
        <dbReference type="PROSITE" id="PS50222"/>
    </source>
</evidence>
<dbReference type="CDD" id="cd00051">
    <property type="entry name" value="EFh"/>
    <property type="match status" value="1"/>
</dbReference>
<evidence type="ECO:0000256" key="1">
    <source>
        <dbReference type="ARBA" id="ARBA00022737"/>
    </source>
</evidence>
<dbReference type="PROSITE" id="PS50222">
    <property type="entry name" value="EF_HAND_2"/>
    <property type="match status" value="1"/>
</dbReference>